<gene>
    <name evidence="1" type="ORF">RC083_19615</name>
</gene>
<reference evidence="1 2" key="1">
    <citation type="submission" date="2023-08" db="EMBL/GenBank/DDBJ databases">
        <title>Pseudoalteromonas haloplanktis LL1 genome.</title>
        <authorList>
            <person name="Wu S."/>
        </authorList>
    </citation>
    <scope>NUCLEOTIDE SEQUENCE [LARGE SCALE GENOMIC DNA]</scope>
    <source>
        <strain evidence="1 2">LL1</strain>
    </source>
</reference>
<organism evidence="1 2">
    <name type="scientific">Pseudoalteromonas haloplanktis</name>
    <name type="common">Alteromonas haloplanktis</name>
    <dbReference type="NCBI Taxonomy" id="228"/>
    <lineage>
        <taxon>Bacteria</taxon>
        <taxon>Pseudomonadati</taxon>
        <taxon>Pseudomonadota</taxon>
        <taxon>Gammaproteobacteria</taxon>
        <taxon>Alteromonadales</taxon>
        <taxon>Pseudoalteromonadaceae</taxon>
        <taxon>Pseudoalteromonas</taxon>
    </lineage>
</organism>
<dbReference type="EMBL" id="JAVIFY010000020">
    <property type="protein sequence ID" value="MDQ9093785.1"/>
    <property type="molecule type" value="Genomic_DNA"/>
</dbReference>
<evidence type="ECO:0000313" key="2">
    <source>
        <dbReference type="Proteomes" id="UP001226574"/>
    </source>
</evidence>
<dbReference type="RefSeq" id="WP_309039705.1">
    <property type="nucleotide sequence ID" value="NZ_JAVIFY010000020.1"/>
</dbReference>
<evidence type="ECO:0000313" key="1">
    <source>
        <dbReference type="EMBL" id="MDQ9093785.1"/>
    </source>
</evidence>
<proteinExistence type="predicted"/>
<sequence>MLDQGESVVMLQKQAQALPDWSKWYFDLRRAQQITATINTPLISSAKY</sequence>
<protein>
    <submittedName>
        <fullName evidence="1">Uncharacterized protein</fullName>
    </submittedName>
</protein>
<keyword evidence="2" id="KW-1185">Reference proteome</keyword>
<name>A0ABU1BHI3_PSEHA</name>
<dbReference type="Proteomes" id="UP001226574">
    <property type="component" value="Unassembled WGS sequence"/>
</dbReference>
<accession>A0ABU1BHI3</accession>
<comment type="caution">
    <text evidence="1">The sequence shown here is derived from an EMBL/GenBank/DDBJ whole genome shotgun (WGS) entry which is preliminary data.</text>
</comment>